<comment type="subcellular location">
    <subcellularLocation>
        <location evidence="1">Membrane</location>
        <topology evidence="1">Multi-pass membrane protein</topology>
    </subcellularLocation>
</comment>
<feature type="compositionally biased region" description="Low complexity" evidence="5">
    <location>
        <begin position="44"/>
        <end position="58"/>
    </location>
</feature>
<feature type="compositionally biased region" description="Polar residues" evidence="5">
    <location>
        <begin position="34"/>
        <end position="43"/>
    </location>
</feature>
<dbReference type="OrthoDB" id="1932233at2759"/>
<dbReference type="PANTHER" id="PTHR12665">
    <property type="entry name" value="ORMDL PROTEINS"/>
    <property type="match status" value="1"/>
</dbReference>
<reference evidence="6" key="1">
    <citation type="submission" date="2013-11" db="EMBL/GenBank/DDBJ databases">
        <title>Genome sequence of the fusiform rust pathogen reveals effectors for host alternation and coevolution with pine.</title>
        <authorList>
            <consortium name="DOE Joint Genome Institute"/>
            <person name="Smith K."/>
            <person name="Pendleton A."/>
            <person name="Kubisiak T."/>
            <person name="Anderson C."/>
            <person name="Salamov A."/>
            <person name="Aerts A."/>
            <person name="Riley R."/>
            <person name="Clum A."/>
            <person name="Lindquist E."/>
            <person name="Ence D."/>
            <person name="Campbell M."/>
            <person name="Kronenberg Z."/>
            <person name="Feau N."/>
            <person name="Dhillon B."/>
            <person name="Hamelin R."/>
            <person name="Burleigh J."/>
            <person name="Smith J."/>
            <person name="Yandell M."/>
            <person name="Nelson C."/>
            <person name="Grigoriev I."/>
            <person name="Davis J."/>
        </authorList>
    </citation>
    <scope>NUCLEOTIDE SEQUENCE</scope>
    <source>
        <strain evidence="6">G11</strain>
    </source>
</reference>
<feature type="region of interest" description="Disordered" evidence="5">
    <location>
        <begin position="1"/>
        <end position="73"/>
    </location>
</feature>
<evidence type="ECO:0000256" key="4">
    <source>
        <dbReference type="ARBA" id="ARBA00023136"/>
    </source>
</evidence>
<feature type="region of interest" description="Disordered" evidence="5">
    <location>
        <begin position="250"/>
        <end position="304"/>
    </location>
</feature>
<dbReference type="AlphaFoldDB" id="A0A9P6N5V1"/>
<dbReference type="InterPro" id="IPR007203">
    <property type="entry name" value="ORMDL"/>
</dbReference>
<dbReference type="GO" id="GO:0005789">
    <property type="term" value="C:endoplasmic reticulum membrane"/>
    <property type="evidence" value="ECO:0007669"/>
    <property type="project" value="InterPro"/>
</dbReference>
<sequence length="304" mass="33841">MAIGENYPSSPTLSPSPPPTPSTQLKKNVLRSRVSFTSGTHAGSPSPASPLQSPSSLSEVDEERRRGRGRSSSLLSVHEVQDNYDDQLDQGVGPNLNADWVDYKGAWVIHIVLIFFGKILVDIIPGITQDVSWTSVNIAYDVVTYIMFHYVTGTPFESSGGVYDRLTMWEQIDTGAHYTPTKKWLTILPAALFLLCTHYTRLDLYPSLFALNFTSTLCLALLPKLPIFHRLRFRFLEGVFGWRNSIGDERSGPPTPIEEQMKRFGDSDFGSDHPPSSSGASLEPASGFIRHRSPMLNNRLNLKK</sequence>
<keyword evidence="4" id="KW-0472">Membrane</keyword>
<dbReference type="EMBL" id="MU167496">
    <property type="protein sequence ID" value="KAG0139946.1"/>
    <property type="molecule type" value="Genomic_DNA"/>
</dbReference>
<accession>A0A9P6N5V1</accession>
<dbReference type="Proteomes" id="UP000886653">
    <property type="component" value="Unassembled WGS sequence"/>
</dbReference>
<organism evidence="6 7">
    <name type="scientific">Cronartium quercuum f. sp. fusiforme G11</name>
    <dbReference type="NCBI Taxonomy" id="708437"/>
    <lineage>
        <taxon>Eukaryota</taxon>
        <taxon>Fungi</taxon>
        <taxon>Dikarya</taxon>
        <taxon>Basidiomycota</taxon>
        <taxon>Pucciniomycotina</taxon>
        <taxon>Pucciniomycetes</taxon>
        <taxon>Pucciniales</taxon>
        <taxon>Coleosporiaceae</taxon>
        <taxon>Cronartium</taxon>
    </lineage>
</organism>
<evidence type="ECO:0000256" key="3">
    <source>
        <dbReference type="ARBA" id="ARBA00022989"/>
    </source>
</evidence>
<feature type="compositionally biased region" description="Polar residues" evidence="5">
    <location>
        <begin position="295"/>
        <end position="304"/>
    </location>
</feature>
<evidence type="ECO:0000313" key="6">
    <source>
        <dbReference type="EMBL" id="KAG0139946.1"/>
    </source>
</evidence>
<keyword evidence="2" id="KW-0812">Transmembrane</keyword>
<comment type="caution">
    <text evidence="6">The sequence shown here is derived from an EMBL/GenBank/DDBJ whole genome shotgun (WGS) entry which is preliminary data.</text>
</comment>
<proteinExistence type="predicted"/>
<name>A0A9P6N5V1_9BASI</name>
<gene>
    <name evidence="6" type="ORF">CROQUDRAFT_665810</name>
</gene>
<protein>
    <submittedName>
        <fullName evidence="6">Uncharacterized protein</fullName>
    </submittedName>
</protein>
<keyword evidence="7" id="KW-1185">Reference proteome</keyword>
<evidence type="ECO:0000256" key="2">
    <source>
        <dbReference type="ARBA" id="ARBA00022692"/>
    </source>
</evidence>
<dbReference type="Pfam" id="PF04061">
    <property type="entry name" value="ORMDL"/>
    <property type="match status" value="1"/>
</dbReference>
<evidence type="ECO:0000313" key="7">
    <source>
        <dbReference type="Proteomes" id="UP000886653"/>
    </source>
</evidence>
<evidence type="ECO:0000256" key="1">
    <source>
        <dbReference type="ARBA" id="ARBA00004141"/>
    </source>
</evidence>
<evidence type="ECO:0000256" key="5">
    <source>
        <dbReference type="SAM" id="MobiDB-lite"/>
    </source>
</evidence>
<keyword evidence="3" id="KW-1133">Transmembrane helix</keyword>